<dbReference type="InterPro" id="IPR045229">
    <property type="entry name" value="TPP_enz"/>
</dbReference>
<dbReference type="CDD" id="cd07035">
    <property type="entry name" value="TPP_PYR_POX_like"/>
    <property type="match status" value="1"/>
</dbReference>
<dbReference type="EMBL" id="JAWIZZ010000051">
    <property type="protein sequence ID" value="KAK5778841.1"/>
    <property type="molecule type" value="Genomic_DNA"/>
</dbReference>
<comment type="similarity">
    <text evidence="1">Belongs to the TPP enzyme family.</text>
</comment>
<evidence type="ECO:0000313" key="4">
    <source>
        <dbReference type="Proteomes" id="UP001306508"/>
    </source>
</evidence>
<dbReference type="AlphaFoldDB" id="A0AAN8A7K0"/>
<gene>
    <name evidence="3" type="ORF">RI543_003766</name>
</gene>
<dbReference type="Proteomes" id="UP001306508">
    <property type="component" value="Unassembled WGS sequence"/>
</dbReference>
<organism evidence="3 4">
    <name type="scientific">Arxiozyma heterogenica</name>
    <dbReference type="NCBI Taxonomy" id="278026"/>
    <lineage>
        <taxon>Eukaryota</taxon>
        <taxon>Fungi</taxon>
        <taxon>Dikarya</taxon>
        <taxon>Ascomycota</taxon>
        <taxon>Saccharomycotina</taxon>
        <taxon>Saccharomycetes</taxon>
        <taxon>Saccharomycetales</taxon>
        <taxon>Saccharomycetaceae</taxon>
        <taxon>Arxiozyma</taxon>
    </lineage>
</organism>
<protein>
    <recommendedName>
        <fullName evidence="2">Thiamine pyrophosphate enzyme N-terminal TPP-binding domain-containing protein</fullName>
    </recommendedName>
</protein>
<dbReference type="GO" id="GO:0003984">
    <property type="term" value="F:acetolactate synthase activity"/>
    <property type="evidence" value="ECO:0007669"/>
    <property type="project" value="TreeGrafter"/>
</dbReference>
<evidence type="ECO:0000259" key="2">
    <source>
        <dbReference type="Pfam" id="PF02776"/>
    </source>
</evidence>
<dbReference type="PANTHER" id="PTHR18968:SF13">
    <property type="entry name" value="ACETOLACTATE SYNTHASE CATALYTIC SUBUNIT, MITOCHONDRIAL"/>
    <property type="match status" value="1"/>
</dbReference>
<proteinExistence type="inferred from homology"/>
<evidence type="ECO:0000313" key="3">
    <source>
        <dbReference type="EMBL" id="KAK5778841.1"/>
    </source>
</evidence>
<keyword evidence="4" id="KW-1185">Reference proteome</keyword>
<sequence length="155" mass="17322">MLRTHEQGLGHMGKNYALTFGKLAIILVISGPDTTNVTTLVANIFADGISMIIPTSQISISVIETGAYQEADILRISKHCIEWNIIVKNVDELSKRINQAFVIAISERPAPVPISFFKNITTIISRKPILLKYTIPKNLDNHLLSIFYQKTLTKM</sequence>
<comment type="caution">
    <text evidence="3">The sequence shown here is derived from an EMBL/GenBank/DDBJ whole genome shotgun (WGS) entry which is preliminary data.</text>
</comment>
<feature type="domain" description="Thiamine pyrophosphate enzyme N-terminal TPP-binding" evidence="2">
    <location>
        <begin position="4"/>
        <end position="74"/>
    </location>
</feature>
<dbReference type="SUPFAM" id="SSF52518">
    <property type="entry name" value="Thiamin diphosphate-binding fold (THDP-binding)"/>
    <property type="match status" value="1"/>
</dbReference>
<dbReference type="Gene3D" id="3.40.50.970">
    <property type="match status" value="1"/>
</dbReference>
<dbReference type="GO" id="GO:0009097">
    <property type="term" value="P:isoleucine biosynthetic process"/>
    <property type="evidence" value="ECO:0007669"/>
    <property type="project" value="TreeGrafter"/>
</dbReference>
<dbReference type="GO" id="GO:0009099">
    <property type="term" value="P:L-valine biosynthetic process"/>
    <property type="evidence" value="ECO:0007669"/>
    <property type="project" value="TreeGrafter"/>
</dbReference>
<evidence type="ECO:0000256" key="1">
    <source>
        <dbReference type="ARBA" id="ARBA00007812"/>
    </source>
</evidence>
<dbReference type="GO" id="GO:0050660">
    <property type="term" value="F:flavin adenine dinucleotide binding"/>
    <property type="evidence" value="ECO:0007669"/>
    <property type="project" value="TreeGrafter"/>
</dbReference>
<dbReference type="GO" id="GO:0030976">
    <property type="term" value="F:thiamine pyrophosphate binding"/>
    <property type="evidence" value="ECO:0007669"/>
    <property type="project" value="InterPro"/>
</dbReference>
<name>A0AAN8A7K0_9SACH</name>
<dbReference type="GO" id="GO:0005948">
    <property type="term" value="C:acetolactate synthase complex"/>
    <property type="evidence" value="ECO:0007669"/>
    <property type="project" value="TreeGrafter"/>
</dbReference>
<reference evidence="4" key="1">
    <citation type="submission" date="2023-07" db="EMBL/GenBank/DDBJ databases">
        <title>A draft genome of Kazachstania heterogenica Y-27499.</title>
        <authorList>
            <person name="Donic C."/>
            <person name="Kralova J.S."/>
            <person name="Fidel L."/>
            <person name="Ben-Dor S."/>
            <person name="Jung S."/>
        </authorList>
    </citation>
    <scope>NUCLEOTIDE SEQUENCE [LARGE SCALE GENOMIC DNA]</scope>
    <source>
        <strain evidence="4">Y27499</strain>
    </source>
</reference>
<dbReference type="InterPro" id="IPR012001">
    <property type="entry name" value="Thiamin_PyroP_enz_TPP-bd_dom"/>
</dbReference>
<dbReference type="PANTHER" id="PTHR18968">
    <property type="entry name" value="THIAMINE PYROPHOSPHATE ENZYMES"/>
    <property type="match status" value="1"/>
</dbReference>
<dbReference type="Pfam" id="PF02776">
    <property type="entry name" value="TPP_enzyme_N"/>
    <property type="match status" value="1"/>
</dbReference>
<accession>A0AAN8A7K0</accession>
<dbReference type="GO" id="GO:0005739">
    <property type="term" value="C:mitochondrion"/>
    <property type="evidence" value="ECO:0007669"/>
    <property type="project" value="TreeGrafter"/>
</dbReference>
<dbReference type="InterPro" id="IPR029061">
    <property type="entry name" value="THDP-binding"/>
</dbReference>